<dbReference type="CDD" id="cd22332">
    <property type="entry name" value="HsdR_N"/>
    <property type="match status" value="1"/>
</dbReference>
<keyword evidence="5 10" id="KW-0680">Restriction system</keyword>
<dbReference type="InterPro" id="IPR027417">
    <property type="entry name" value="P-loop_NTPase"/>
</dbReference>
<dbReference type="SMART" id="SM00487">
    <property type="entry name" value="DEXDc"/>
    <property type="match status" value="1"/>
</dbReference>
<dbReference type="CDD" id="cd18030">
    <property type="entry name" value="DEXHc_RE_I_HsdR"/>
    <property type="match status" value="1"/>
</dbReference>
<sequence>MIIMSKLIESDIENFVIELLKNQGYDYFFGSDIAPDGKIALRKSYEDVLIFDILKRSLKRINPNVPEEAIDYAIKQLTYINTPDLIANNEIFHRMLTEGVKITYRKGGIEKDDLLWLVDFDNPANNNFFVVNQFKVIENNIMKIPDVVLFINGIPMIVMELKNPASENATVKSAYNQIQTYKRTIPSLFTYNEILIISDGLEAKVGSLSSEFNHFKVWKTVDGKTGALRHTSQIEVIANALLNKKTLLDYIRFFVVFDKSKKEDSSGQTVVRITKKIAIYHQYYAVNKAIESTLRAAGYDYFRKDWDSTSESPGIYGLAEVKSQPRGDRKAGVIWHTQGSGKSLSMVFYSAKIIQILNNPTIVVITDRNDLDDQLFDTFAASKQILRQEPVQVGSRKDLKKMLSVKSGGVVFTTIHKFWPDNGNVFDTLSDRKNIVIIVDEAHRTQYGFKAKVDKESGDIRYGFAKYLRDAFPNATYIGFTGTPIEKTDRNTPAVFGNYIDVYDIAHAVEDGVTVPIYYESRLVKIKISDEGKKLIEEYEKELDESGLSEIERHRVKWAKLEALVGSEDRIKKIAKDIVDHFEKRLEAMDGKGMIVAMTRRIAVKLYNEIVKLRPNWHSNELKKGKIKVVMTVSSSDEPEIVRFYLTKEQRKSLADRFKDPDSELKLVIVVDMWLTGFDVPPLHTMYIDKPMRGHTLM</sequence>
<dbReference type="GO" id="GO:0009307">
    <property type="term" value="P:DNA restriction-modification system"/>
    <property type="evidence" value="ECO:0007669"/>
    <property type="project" value="UniProtKB-KW"/>
</dbReference>
<evidence type="ECO:0000256" key="3">
    <source>
        <dbReference type="ARBA" id="ARBA00022722"/>
    </source>
</evidence>
<dbReference type="PANTHER" id="PTHR30195">
    <property type="entry name" value="TYPE I SITE-SPECIFIC DEOXYRIBONUCLEASE PROTEIN SUBUNIT M AND R"/>
    <property type="match status" value="1"/>
</dbReference>
<dbReference type="Pfam" id="PF18766">
    <property type="entry name" value="SWI2_SNF2"/>
    <property type="match status" value="1"/>
</dbReference>
<dbReference type="EC" id="3.1.21.3" evidence="10"/>
<dbReference type="Pfam" id="PF04313">
    <property type="entry name" value="HSDR_N"/>
    <property type="match status" value="1"/>
</dbReference>
<name>A0A660S6M1_UNCT6</name>
<feature type="non-terminal residue" evidence="12">
    <location>
        <position position="698"/>
    </location>
</feature>
<dbReference type="Gene3D" id="3.90.1570.50">
    <property type="match status" value="1"/>
</dbReference>
<protein>
    <recommendedName>
        <fullName evidence="10">Type I restriction enzyme endonuclease subunit</fullName>
        <shortName evidence="10">R protein</shortName>
        <ecNumber evidence="10">3.1.21.3</ecNumber>
    </recommendedName>
</protein>
<reference evidence="12 13" key="1">
    <citation type="submission" date="2018-06" db="EMBL/GenBank/DDBJ databases">
        <title>Extensive metabolic versatility and redundancy in microbially diverse, dynamic hydrothermal sediments.</title>
        <authorList>
            <person name="Dombrowski N."/>
            <person name="Teske A."/>
            <person name="Baker B.J."/>
        </authorList>
    </citation>
    <scope>NUCLEOTIDE SEQUENCE [LARGE SCALE GENOMIC DNA]</scope>
    <source>
        <strain evidence="12">B35_G9</strain>
    </source>
</reference>
<dbReference type="GO" id="GO:0003677">
    <property type="term" value="F:DNA binding"/>
    <property type="evidence" value="ECO:0007669"/>
    <property type="project" value="UniProtKB-KW"/>
</dbReference>
<evidence type="ECO:0000313" key="13">
    <source>
        <dbReference type="Proteomes" id="UP000282321"/>
    </source>
</evidence>
<keyword evidence="4 10" id="KW-0547">Nucleotide-binding</keyword>
<evidence type="ECO:0000256" key="1">
    <source>
        <dbReference type="ARBA" id="ARBA00000851"/>
    </source>
</evidence>
<dbReference type="InterPro" id="IPR014001">
    <property type="entry name" value="Helicase_ATP-bd"/>
</dbReference>
<dbReference type="InterPro" id="IPR040980">
    <property type="entry name" value="SWI2_SNF2"/>
</dbReference>
<dbReference type="NCBIfam" id="TIGR00348">
    <property type="entry name" value="hsdR"/>
    <property type="match status" value="1"/>
</dbReference>
<dbReference type="GO" id="GO:0005524">
    <property type="term" value="F:ATP binding"/>
    <property type="evidence" value="ECO:0007669"/>
    <property type="project" value="UniProtKB-KW"/>
</dbReference>
<dbReference type="Pfam" id="PF22679">
    <property type="entry name" value="T1R_D3-like"/>
    <property type="match status" value="1"/>
</dbReference>
<dbReference type="Proteomes" id="UP000282321">
    <property type="component" value="Unassembled WGS sequence"/>
</dbReference>
<dbReference type="EMBL" id="QNBC01000170">
    <property type="protein sequence ID" value="RKX64350.1"/>
    <property type="molecule type" value="Genomic_DNA"/>
</dbReference>
<dbReference type="AlphaFoldDB" id="A0A660S6M1"/>
<keyword evidence="3" id="KW-0540">Nuclease</keyword>
<keyword evidence="6" id="KW-0255">Endonuclease</keyword>
<evidence type="ECO:0000256" key="9">
    <source>
        <dbReference type="ARBA" id="ARBA00023125"/>
    </source>
</evidence>
<evidence type="ECO:0000256" key="4">
    <source>
        <dbReference type="ARBA" id="ARBA00022741"/>
    </source>
</evidence>
<keyword evidence="7 10" id="KW-0378">Hydrolase</keyword>
<feature type="domain" description="Helicase ATP-binding" evidence="11">
    <location>
        <begin position="323"/>
        <end position="502"/>
    </location>
</feature>
<evidence type="ECO:0000256" key="10">
    <source>
        <dbReference type="RuleBase" id="RU364115"/>
    </source>
</evidence>
<keyword evidence="9 10" id="KW-0238">DNA-binding</keyword>
<dbReference type="GO" id="GO:0004386">
    <property type="term" value="F:helicase activity"/>
    <property type="evidence" value="ECO:0007669"/>
    <property type="project" value="UniProtKB-KW"/>
</dbReference>
<dbReference type="InterPro" id="IPR055180">
    <property type="entry name" value="HsdR_RecA-like_helicase_dom_2"/>
</dbReference>
<gene>
    <name evidence="12" type="ORF">DRP44_08445</name>
</gene>
<evidence type="ECO:0000256" key="7">
    <source>
        <dbReference type="ARBA" id="ARBA00022801"/>
    </source>
</evidence>
<comment type="catalytic activity">
    <reaction evidence="1 10">
        <text>Endonucleolytic cleavage of DNA to give random double-stranded fragments with terminal 5'-phosphates, ATP is simultaneously hydrolyzed.</text>
        <dbReference type="EC" id="3.1.21.3"/>
    </reaction>
</comment>
<dbReference type="Gene3D" id="3.40.50.300">
    <property type="entry name" value="P-loop containing nucleotide triphosphate hydrolases"/>
    <property type="match status" value="2"/>
</dbReference>
<evidence type="ECO:0000256" key="6">
    <source>
        <dbReference type="ARBA" id="ARBA00022759"/>
    </source>
</evidence>
<keyword evidence="12" id="KW-0347">Helicase</keyword>
<dbReference type="GO" id="GO:0009035">
    <property type="term" value="F:type I site-specific deoxyribonuclease activity"/>
    <property type="evidence" value="ECO:0007669"/>
    <property type="project" value="UniProtKB-EC"/>
</dbReference>
<evidence type="ECO:0000256" key="8">
    <source>
        <dbReference type="ARBA" id="ARBA00022840"/>
    </source>
</evidence>
<comment type="subunit">
    <text evidence="10">The type I restriction/modification system is composed of three polypeptides R, M and S.</text>
</comment>
<dbReference type="PROSITE" id="PS51192">
    <property type="entry name" value="HELICASE_ATP_BIND_1"/>
    <property type="match status" value="1"/>
</dbReference>
<keyword evidence="8 10" id="KW-0067">ATP-binding</keyword>
<evidence type="ECO:0000313" key="12">
    <source>
        <dbReference type="EMBL" id="RKX64350.1"/>
    </source>
</evidence>
<organism evidence="12 13">
    <name type="scientific">candidate division TA06 bacterium</name>
    <dbReference type="NCBI Taxonomy" id="2250710"/>
    <lineage>
        <taxon>Bacteria</taxon>
        <taxon>Bacteria division TA06</taxon>
    </lineage>
</organism>
<dbReference type="SUPFAM" id="SSF52540">
    <property type="entry name" value="P-loop containing nucleoside triphosphate hydrolases"/>
    <property type="match status" value="2"/>
</dbReference>
<comment type="function">
    <text evidence="10">Subunit R is required for both nuclease and ATPase activities, but not for modification.</text>
</comment>
<dbReference type="InterPro" id="IPR004473">
    <property type="entry name" value="Restrct_endonuc_typeI_HsdR"/>
</dbReference>
<evidence type="ECO:0000256" key="5">
    <source>
        <dbReference type="ARBA" id="ARBA00022747"/>
    </source>
</evidence>
<accession>A0A660S6M1</accession>
<proteinExistence type="inferred from homology"/>
<evidence type="ECO:0000259" key="11">
    <source>
        <dbReference type="PROSITE" id="PS51192"/>
    </source>
</evidence>
<evidence type="ECO:0000256" key="2">
    <source>
        <dbReference type="ARBA" id="ARBA00008598"/>
    </source>
</evidence>
<comment type="caution">
    <text evidence="12">The sequence shown here is derived from an EMBL/GenBank/DDBJ whole genome shotgun (WGS) entry which is preliminary data.</text>
</comment>
<comment type="similarity">
    <text evidence="2 10">Belongs to the HsdR family.</text>
</comment>
<dbReference type="InterPro" id="IPR051268">
    <property type="entry name" value="Type-I_R_enzyme_R_subunit"/>
</dbReference>
<dbReference type="InterPro" id="IPR007409">
    <property type="entry name" value="Restrct_endonuc_type1_HsdR_N"/>
</dbReference>
<dbReference type="PANTHER" id="PTHR30195:SF15">
    <property type="entry name" value="TYPE I RESTRICTION ENZYME HINDI ENDONUCLEASE SUBUNIT"/>
    <property type="match status" value="1"/>
</dbReference>